<dbReference type="Gene3D" id="1.10.10.10">
    <property type="entry name" value="Winged helix-like DNA-binding domain superfamily/Winged helix DNA-binding domain"/>
    <property type="match status" value="1"/>
</dbReference>
<dbReference type="Pfam" id="PF00027">
    <property type="entry name" value="cNMP_binding"/>
    <property type="match status" value="1"/>
</dbReference>
<feature type="domain" description="HTH crp-type" evidence="5">
    <location>
        <begin position="147"/>
        <end position="217"/>
    </location>
</feature>
<dbReference type="InterPro" id="IPR036388">
    <property type="entry name" value="WH-like_DNA-bd_sf"/>
</dbReference>
<dbReference type="PROSITE" id="PS50042">
    <property type="entry name" value="CNMP_BINDING_3"/>
    <property type="match status" value="1"/>
</dbReference>
<dbReference type="SMART" id="SM00419">
    <property type="entry name" value="HTH_CRP"/>
    <property type="match status" value="1"/>
</dbReference>
<keyword evidence="2" id="KW-0238">DNA-binding</keyword>
<dbReference type="Pfam" id="PF13545">
    <property type="entry name" value="HTH_Crp_2"/>
    <property type="match status" value="1"/>
</dbReference>
<evidence type="ECO:0000259" key="4">
    <source>
        <dbReference type="PROSITE" id="PS50042"/>
    </source>
</evidence>
<gene>
    <name evidence="6" type="ORF">V3328_20450</name>
</gene>
<dbReference type="GO" id="GO:0005829">
    <property type="term" value="C:cytosol"/>
    <property type="evidence" value="ECO:0007669"/>
    <property type="project" value="TreeGrafter"/>
</dbReference>
<dbReference type="AlphaFoldDB" id="A0AAW9RJM3"/>
<comment type="caution">
    <text evidence="6">The sequence shown here is derived from an EMBL/GenBank/DDBJ whole genome shotgun (WGS) entry which is preliminary data.</text>
</comment>
<feature type="domain" description="Cyclic nucleotide-binding" evidence="4">
    <location>
        <begin position="13"/>
        <end position="133"/>
    </location>
</feature>
<dbReference type="SUPFAM" id="SSF46785">
    <property type="entry name" value="Winged helix' DNA-binding domain"/>
    <property type="match status" value="1"/>
</dbReference>
<dbReference type="SUPFAM" id="SSF51206">
    <property type="entry name" value="cAMP-binding domain-like"/>
    <property type="match status" value="1"/>
</dbReference>
<dbReference type="InterPro" id="IPR050397">
    <property type="entry name" value="Env_Response_Regulators"/>
</dbReference>
<dbReference type="Proteomes" id="UP001378188">
    <property type="component" value="Unassembled WGS sequence"/>
</dbReference>
<evidence type="ECO:0000313" key="7">
    <source>
        <dbReference type="Proteomes" id="UP001378188"/>
    </source>
</evidence>
<evidence type="ECO:0000256" key="2">
    <source>
        <dbReference type="ARBA" id="ARBA00023125"/>
    </source>
</evidence>
<dbReference type="InterPro" id="IPR014710">
    <property type="entry name" value="RmlC-like_jellyroll"/>
</dbReference>
<evidence type="ECO:0000256" key="1">
    <source>
        <dbReference type="ARBA" id="ARBA00023015"/>
    </source>
</evidence>
<reference evidence="6 7" key="1">
    <citation type="submission" date="2024-02" db="EMBL/GenBank/DDBJ databases">
        <title>Genome analysis and characterization of Microbaculum marinisediminis sp. nov., isolated from marine sediment.</title>
        <authorList>
            <person name="Du Z.-J."/>
            <person name="Ye Y.-Q."/>
            <person name="Zhang Z.-R."/>
            <person name="Yuan S.-M."/>
            <person name="Zhang X.-Y."/>
        </authorList>
    </citation>
    <scope>NUCLEOTIDE SEQUENCE [LARGE SCALE GENOMIC DNA]</scope>
    <source>
        <strain evidence="6 7">SDUM1044001</strain>
    </source>
</reference>
<keyword evidence="7" id="KW-1185">Reference proteome</keyword>
<name>A0AAW9RJM3_9HYPH</name>
<proteinExistence type="predicted"/>
<evidence type="ECO:0000256" key="3">
    <source>
        <dbReference type="ARBA" id="ARBA00023163"/>
    </source>
</evidence>
<dbReference type="PANTHER" id="PTHR24567:SF68">
    <property type="entry name" value="DNA-BINDING TRANSCRIPTIONAL DUAL REGULATOR CRP"/>
    <property type="match status" value="1"/>
</dbReference>
<dbReference type="InterPro" id="IPR000595">
    <property type="entry name" value="cNMP-bd_dom"/>
</dbReference>
<keyword evidence="1" id="KW-0805">Transcription regulation</keyword>
<accession>A0AAW9RJM3</accession>
<evidence type="ECO:0000259" key="5">
    <source>
        <dbReference type="PROSITE" id="PS51063"/>
    </source>
</evidence>
<dbReference type="PANTHER" id="PTHR24567">
    <property type="entry name" value="CRP FAMILY TRANSCRIPTIONAL REGULATORY PROTEIN"/>
    <property type="match status" value="1"/>
</dbReference>
<evidence type="ECO:0000313" key="6">
    <source>
        <dbReference type="EMBL" id="MEJ8573869.1"/>
    </source>
</evidence>
<dbReference type="Gene3D" id="2.60.120.10">
    <property type="entry name" value="Jelly Rolls"/>
    <property type="match status" value="1"/>
</dbReference>
<protein>
    <submittedName>
        <fullName evidence="6">Crp/Fnr family transcriptional regulator</fullName>
    </submittedName>
</protein>
<dbReference type="RefSeq" id="WP_340331568.1">
    <property type="nucleotide sequence ID" value="NZ_JAZHOF010000009.1"/>
</dbReference>
<dbReference type="PROSITE" id="PS51063">
    <property type="entry name" value="HTH_CRP_2"/>
    <property type="match status" value="1"/>
</dbReference>
<dbReference type="EMBL" id="JAZHOF010000009">
    <property type="protein sequence ID" value="MEJ8573869.1"/>
    <property type="molecule type" value="Genomic_DNA"/>
</dbReference>
<organism evidence="6 7">
    <name type="scientific">Microbaculum marinum</name>
    <dbReference type="NCBI Taxonomy" id="1764581"/>
    <lineage>
        <taxon>Bacteria</taxon>
        <taxon>Pseudomonadati</taxon>
        <taxon>Pseudomonadota</taxon>
        <taxon>Alphaproteobacteria</taxon>
        <taxon>Hyphomicrobiales</taxon>
        <taxon>Tepidamorphaceae</taxon>
        <taxon>Microbaculum</taxon>
    </lineage>
</organism>
<dbReference type="InterPro" id="IPR012318">
    <property type="entry name" value="HTH_CRP"/>
</dbReference>
<keyword evidence="3" id="KW-0804">Transcription</keyword>
<dbReference type="GO" id="GO:0003700">
    <property type="term" value="F:DNA-binding transcription factor activity"/>
    <property type="evidence" value="ECO:0007669"/>
    <property type="project" value="TreeGrafter"/>
</dbReference>
<dbReference type="CDD" id="cd00038">
    <property type="entry name" value="CAP_ED"/>
    <property type="match status" value="1"/>
</dbReference>
<dbReference type="InterPro" id="IPR036390">
    <property type="entry name" value="WH_DNA-bd_sf"/>
</dbReference>
<dbReference type="SMART" id="SM00100">
    <property type="entry name" value="cNMP"/>
    <property type="match status" value="1"/>
</dbReference>
<dbReference type="GO" id="GO:0003677">
    <property type="term" value="F:DNA binding"/>
    <property type="evidence" value="ECO:0007669"/>
    <property type="project" value="UniProtKB-KW"/>
</dbReference>
<sequence length="224" mass="24758">MIDIAHLKSIAAWSAELTPEEAERAARGITERTLDTGTYLFHRGDRFDNWAGIISGIVKMSTVTSGGKAVSYTGITVGGWFGEGSIIKDEPRQYDIVALRRTQVACMSGATFRWLFENSTGFNRFLVTQLNERLGQFIAMLGHDRAFEATPRVARCIAWLFNPILSPGVGGHLDISQEELGLISGLSRQMTNKCLKTLEENGLLRMEPDGIRVLDLPGLKHFGE</sequence>
<dbReference type="InterPro" id="IPR018490">
    <property type="entry name" value="cNMP-bd_dom_sf"/>
</dbReference>